<dbReference type="NCBIfam" id="TIGR01634">
    <property type="entry name" value="tail_P2_I"/>
    <property type="match status" value="1"/>
</dbReference>
<dbReference type="Proteomes" id="UP000242317">
    <property type="component" value="Unassembled WGS sequence"/>
</dbReference>
<organism evidence="1 2">
    <name type="scientific">Acinetobacter marinus</name>
    <dbReference type="NCBI Taxonomy" id="281375"/>
    <lineage>
        <taxon>Bacteria</taxon>
        <taxon>Pseudomonadati</taxon>
        <taxon>Pseudomonadota</taxon>
        <taxon>Gammaproteobacteria</taxon>
        <taxon>Moraxellales</taxon>
        <taxon>Moraxellaceae</taxon>
        <taxon>Acinetobacter</taxon>
    </lineage>
</organism>
<gene>
    <name evidence="1" type="ORF">SAMN05421749_103319</name>
</gene>
<evidence type="ECO:0000313" key="1">
    <source>
        <dbReference type="EMBL" id="SDC16715.1"/>
    </source>
</evidence>
<dbReference type="EMBL" id="FMYK01000003">
    <property type="protein sequence ID" value="SDC16715.1"/>
    <property type="molecule type" value="Genomic_DNA"/>
</dbReference>
<accession>A0A1G6JE66</accession>
<evidence type="ECO:0000313" key="2">
    <source>
        <dbReference type="Proteomes" id="UP000242317"/>
    </source>
</evidence>
<dbReference type="AlphaFoldDB" id="A0A1G6JE66"/>
<sequence>MSSLLPPNSTELERKVATANAKGTDLDVQHKTLSTIDDAPNQFLSVLAWQNSVDRWNRDWSDAQKKAQIKASFNIHQKKGTVAALKAITKAFGYSLSVTEWWQENPANTPGTFQITIDTEGNALTDSAYNTLIDLIQDAKPLTRSLTGIEINIVSVRGDTNVAVAMYDGEDVTIYPKPDDPIPFIYPVFAVYGHDDTTVYPRA</sequence>
<proteinExistence type="predicted"/>
<dbReference type="OrthoDB" id="90759at2"/>
<dbReference type="InterPro" id="IPR006521">
    <property type="entry name" value="Tail_protein_I"/>
</dbReference>
<protein>
    <submittedName>
        <fullName evidence="1">Phage tail protein, P2 protein I family</fullName>
    </submittedName>
</protein>
<name>A0A1G6JE66_9GAMM</name>
<dbReference type="Pfam" id="PF09684">
    <property type="entry name" value="Tail_P2_I"/>
    <property type="match status" value="1"/>
</dbReference>
<keyword evidence="2" id="KW-1185">Reference proteome</keyword>
<dbReference type="RefSeq" id="WP_092618215.1">
    <property type="nucleotide sequence ID" value="NZ_FMYK01000003.1"/>
</dbReference>
<reference evidence="2" key="1">
    <citation type="submission" date="2016-09" db="EMBL/GenBank/DDBJ databases">
        <authorList>
            <person name="Varghese N."/>
            <person name="Submissions S."/>
        </authorList>
    </citation>
    <scope>NUCLEOTIDE SEQUENCE [LARGE SCALE GENOMIC DNA]</scope>
    <source>
        <strain evidence="2">ANC 3699</strain>
    </source>
</reference>